<dbReference type="GO" id="GO:0005789">
    <property type="term" value="C:endoplasmic reticulum membrane"/>
    <property type="evidence" value="ECO:0007669"/>
    <property type="project" value="TreeGrafter"/>
</dbReference>
<proteinExistence type="predicted"/>
<dbReference type="SMART" id="SM00271">
    <property type="entry name" value="DnaJ"/>
    <property type="match status" value="1"/>
</dbReference>
<name>A0A5K1DL23_9MAGN</name>
<dbReference type="Gramene" id="NC5G0267450.1">
    <property type="protein sequence ID" value="NC5G0267450.1:cds"/>
    <property type="gene ID" value="NC5G0267450"/>
</dbReference>
<dbReference type="SUPFAM" id="SSF46565">
    <property type="entry name" value="Chaperone J-domain"/>
    <property type="match status" value="1"/>
</dbReference>
<dbReference type="Gene3D" id="1.10.287.110">
    <property type="entry name" value="DnaJ domain"/>
    <property type="match status" value="1"/>
</dbReference>
<dbReference type="PRINTS" id="PR00625">
    <property type="entry name" value="JDOMAIN"/>
</dbReference>
<dbReference type="AlphaFoldDB" id="A0A5K1DL23"/>
<reference evidence="2" key="1">
    <citation type="submission" date="2019-09" db="EMBL/GenBank/DDBJ databases">
        <authorList>
            <person name="Zhang L."/>
        </authorList>
    </citation>
    <scope>NUCLEOTIDE SEQUENCE</scope>
</reference>
<protein>
    <recommendedName>
        <fullName evidence="1">J domain-containing protein</fullName>
    </recommendedName>
</protein>
<accession>A0A5K1DL23</accession>
<gene>
    <name evidence="2" type="ORF">NYM_LOCUS20606</name>
</gene>
<feature type="domain" description="J" evidence="1">
    <location>
        <begin position="23"/>
        <end position="87"/>
    </location>
</feature>
<organism evidence="2">
    <name type="scientific">Nymphaea colorata</name>
    <name type="common">pocket water lily</name>
    <dbReference type="NCBI Taxonomy" id="210225"/>
    <lineage>
        <taxon>Eukaryota</taxon>
        <taxon>Viridiplantae</taxon>
        <taxon>Streptophyta</taxon>
        <taxon>Embryophyta</taxon>
        <taxon>Tracheophyta</taxon>
        <taxon>Spermatophyta</taxon>
        <taxon>Magnoliopsida</taxon>
        <taxon>Nymphaeales</taxon>
        <taxon>Nymphaeaceae</taxon>
        <taxon>Nymphaea</taxon>
    </lineage>
</organism>
<dbReference type="EMBL" id="LR721783">
    <property type="protein sequence ID" value="VVW38844.1"/>
    <property type="molecule type" value="Genomic_DNA"/>
</dbReference>
<dbReference type="InterPro" id="IPR036869">
    <property type="entry name" value="J_dom_sf"/>
</dbReference>
<dbReference type="Pfam" id="PF00226">
    <property type="entry name" value="DnaJ"/>
    <property type="match status" value="1"/>
</dbReference>
<dbReference type="CDD" id="cd06257">
    <property type="entry name" value="DnaJ"/>
    <property type="match status" value="1"/>
</dbReference>
<dbReference type="GO" id="GO:0071218">
    <property type="term" value="P:cellular response to misfolded protein"/>
    <property type="evidence" value="ECO:0007669"/>
    <property type="project" value="TreeGrafter"/>
</dbReference>
<dbReference type="PANTHER" id="PTHR43908">
    <property type="entry name" value="AT29763P-RELATED"/>
    <property type="match status" value="1"/>
</dbReference>
<dbReference type="InterPro" id="IPR001623">
    <property type="entry name" value="DnaJ_domain"/>
</dbReference>
<evidence type="ECO:0000313" key="2">
    <source>
        <dbReference type="EMBL" id="VVW38844.1"/>
    </source>
</evidence>
<evidence type="ECO:0000259" key="1">
    <source>
        <dbReference type="PROSITE" id="PS50076"/>
    </source>
</evidence>
<dbReference type="PANTHER" id="PTHR43908:SF3">
    <property type="entry name" value="AT29763P-RELATED"/>
    <property type="match status" value="1"/>
</dbReference>
<dbReference type="InterPro" id="IPR051100">
    <property type="entry name" value="DnaJ_subfamily_B/C"/>
</dbReference>
<dbReference type="GO" id="GO:0030544">
    <property type="term" value="F:Hsp70 protein binding"/>
    <property type="evidence" value="ECO:0007669"/>
    <property type="project" value="TreeGrafter"/>
</dbReference>
<sequence>MVDVISPRTCCIDSARQVSRSKDYYEILCLEKTCSVEEVKKAYWKLSLKVHPDKNKAPGVDEAFKIVSKAFKCLSDEELQRQYEPNRSG</sequence>
<dbReference type="PROSITE" id="PS50076">
    <property type="entry name" value="DNAJ_2"/>
    <property type="match status" value="1"/>
</dbReference>